<name>A0A5E5A019_9BURK</name>
<dbReference type="AlphaFoldDB" id="A0A5E5A019"/>
<dbReference type="RefSeq" id="WP_150625461.1">
    <property type="nucleotide sequence ID" value="NZ_CABPSQ010000003.1"/>
</dbReference>
<protein>
    <submittedName>
        <fullName evidence="1">Uncharacterized protein</fullName>
    </submittedName>
</protein>
<keyword evidence="2" id="KW-1185">Reference proteome</keyword>
<accession>A0A5E5A019</accession>
<evidence type="ECO:0000313" key="2">
    <source>
        <dbReference type="Proteomes" id="UP000414136"/>
    </source>
</evidence>
<gene>
    <name evidence="1" type="ORF">PCA31118_02439</name>
</gene>
<dbReference type="EMBL" id="CABPSQ010000003">
    <property type="protein sequence ID" value="VVE67001.1"/>
    <property type="molecule type" value="Genomic_DNA"/>
</dbReference>
<dbReference type="Proteomes" id="UP000414136">
    <property type="component" value="Unassembled WGS sequence"/>
</dbReference>
<organism evidence="1 2">
    <name type="scientific">Pandoraea captiosa</name>
    <dbReference type="NCBI Taxonomy" id="2508302"/>
    <lineage>
        <taxon>Bacteria</taxon>
        <taxon>Pseudomonadati</taxon>
        <taxon>Pseudomonadota</taxon>
        <taxon>Betaproteobacteria</taxon>
        <taxon>Burkholderiales</taxon>
        <taxon>Burkholderiaceae</taxon>
        <taxon>Pandoraea</taxon>
    </lineage>
</organism>
<evidence type="ECO:0000313" key="1">
    <source>
        <dbReference type="EMBL" id="VVE67001.1"/>
    </source>
</evidence>
<reference evidence="1 2" key="1">
    <citation type="submission" date="2019-08" db="EMBL/GenBank/DDBJ databases">
        <authorList>
            <person name="Peeters C."/>
        </authorList>
    </citation>
    <scope>NUCLEOTIDE SEQUENCE [LARGE SCALE GENOMIC DNA]</scope>
    <source>
        <strain evidence="1 2">LMG 31118</strain>
    </source>
</reference>
<dbReference type="OrthoDB" id="8657520at2"/>
<sequence length="212" mass="24287">MDRQGRINRKVSELISEFEARLRALGFYTEHHPASESEDGLGFLVYQAARNESGVCTSCEDTGTITEWYPAERLPTRDGVYQIKDKARTVFAEFREDKWSGVEPIAWRGVDWRVSDDELARLLNILRDQEHGSKPDAALALIRHRLTCRNNDQTADEYDVEARVYARVILKKNPSGAKEVLHLVEEDITVPVSENVRKRIEHCAEMFGIPED</sequence>
<proteinExistence type="predicted"/>